<comment type="similarity">
    <text evidence="1">Belongs to the transferase hexapeptide repeat family.</text>
</comment>
<dbReference type="PANTHER" id="PTHR23416">
    <property type="entry name" value="SIALIC ACID SYNTHASE-RELATED"/>
    <property type="match status" value="1"/>
</dbReference>
<sequence>MTRNISGFDPDAFSSLERMRSGEWYLCTSEEFAAEQRRSAELVHELNQLGNTDPERARALIQKLTLAEHAEATVFAPAFIEFGAHVSLGPGVFINAGVTILSSAEVKIGARTMLGPNCQLITPTHPTDSVAMRRGGWERAAAIELGEDVWLGAGVTVLPGVTIGSGTTVGANSTVTKSLPENCVAVGTPARVVRRCDPQRAEAETRGLAPGVPIEPLSLFD</sequence>
<dbReference type="PROSITE" id="PS00101">
    <property type="entry name" value="HEXAPEP_TRANSFERASES"/>
    <property type="match status" value="1"/>
</dbReference>
<dbReference type="CDD" id="cd03357">
    <property type="entry name" value="LbH_MAT_GAT"/>
    <property type="match status" value="1"/>
</dbReference>
<dbReference type="RefSeq" id="WP_084168075.1">
    <property type="nucleotide sequence ID" value="NZ_CP008944.1"/>
</dbReference>
<dbReference type="SMART" id="SM01266">
    <property type="entry name" value="Mac"/>
    <property type="match status" value="1"/>
</dbReference>
<protein>
    <submittedName>
        <fullName evidence="5">Galactoside O-acetyltransferase</fullName>
    </submittedName>
</protein>
<gene>
    <name evidence="5" type="ORF">CATYP_00340</name>
</gene>
<dbReference type="EMBL" id="CP008944">
    <property type="protein sequence ID" value="AIG63409.1"/>
    <property type="molecule type" value="Genomic_DNA"/>
</dbReference>
<reference evidence="5 6" key="1">
    <citation type="submission" date="2014-07" db="EMBL/GenBank/DDBJ databases">
        <title>Complete genome sequence of Corynebacterium atypicum DSM 44849: identifiction of the mycolic acid biosynthesis genes.</title>
        <authorList>
            <person name="Tippelt A."/>
            <person name="Mollmann S."/>
            <person name="Albersmeier A."/>
            <person name="Jaenicke S."/>
            <person name="Ruckert C."/>
            <person name="Tauch A."/>
        </authorList>
    </citation>
    <scope>NUCLEOTIDE SEQUENCE [LARGE SCALE GENOMIC DNA]</scope>
    <source>
        <strain evidence="5 6">R2070</strain>
    </source>
</reference>
<feature type="domain" description="Maltose/galactoside acetyltransferase" evidence="4">
    <location>
        <begin position="16"/>
        <end position="71"/>
    </location>
</feature>
<dbReference type="Pfam" id="PF00132">
    <property type="entry name" value="Hexapep"/>
    <property type="match status" value="1"/>
</dbReference>
<organism evidence="5 6">
    <name type="scientific">Corynebacterium atypicum</name>
    <dbReference type="NCBI Taxonomy" id="191610"/>
    <lineage>
        <taxon>Bacteria</taxon>
        <taxon>Bacillati</taxon>
        <taxon>Actinomycetota</taxon>
        <taxon>Actinomycetes</taxon>
        <taxon>Mycobacteriales</taxon>
        <taxon>Corynebacteriaceae</taxon>
        <taxon>Corynebacterium</taxon>
    </lineage>
</organism>
<evidence type="ECO:0000259" key="4">
    <source>
        <dbReference type="SMART" id="SM01266"/>
    </source>
</evidence>
<keyword evidence="2" id="KW-0808">Transferase</keyword>
<evidence type="ECO:0000313" key="6">
    <source>
        <dbReference type="Proteomes" id="UP000028504"/>
    </source>
</evidence>
<evidence type="ECO:0000256" key="2">
    <source>
        <dbReference type="ARBA" id="ARBA00022679"/>
    </source>
</evidence>
<keyword evidence="6" id="KW-1185">Reference proteome</keyword>
<dbReference type="SUPFAM" id="SSF51161">
    <property type="entry name" value="Trimeric LpxA-like enzymes"/>
    <property type="match status" value="1"/>
</dbReference>
<evidence type="ECO:0000256" key="3">
    <source>
        <dbReference type="ARBA" id="ARBA00022737"/>
    </source>
</evidence>
<dbReference type="Gene3D" id="2.160.10.10">
    <property type="entry name" value="Hexapeptide repeat proteins"/>
    <property type="match status" value="1"/>
</dbReference>
<keyword evidence="3" id="KW-0677">Repeat</keyword>
<accession>A0ABN4DAU3</accession>
<dbReference type="Proteomes" id="UP000028504">
    <property type="component" value="Chromosome"/>
</dbReference>
<dbReference type="InterPro" id="IPR051159">
    <property type="entry name" value="Hexapeptide_acetyltransf"/>
</dbReference>
<dbReference type="Pfam" id="PF12464">
    <property type="entry name" value="Mac"/>
    <property type="match status" value="1"/>
</dbReference>
<name>A0ABN4DAU3_9CORY</name>
<dbReference type="InterPro" id="IPR018357">
    <property type="entry name" value="Hexapep_transf_CS"/>
</dbReference>
<dbReference type="PANTHER" id="PTHR23416:SF23">
    <property type="entry name" value="ACETYLTRANSFERASE C18B11.09C-RELATED"/>
    <property type="match status" value="1"/>
</dbReference>
<dbReference type="InterPro" id="IPR024688">
    <property type="entry name" value="Mac_dom"/>
</dbReference>
<evidence type="ECO:0000313" key="5">
    <source>
        <dbReference type="EMBL" id="AIG63409.1"/>
    </source>
</evidence>
<evidence type="ECO:0000256" key="1">
    <source>
        <dbReference type="ARBA" id="ARBA00007274"/>
    </source>
</evidence>
<dbReference type="InterPro" id="IPR011004">
    <property type="entry name" value="Trimer_LpxA-like_sf"/>
</dbReference>
<proteinExistence type="inferred from homology"/>
<dbReference type="InterPro" id="IPR001451">
    <property type="entry name" value="Hexapep"/>
</dbReference>